<dbReference type="SUPFAM" id="SSF47384">
    <property type="entry name" value="Homodimeric domain of signal transducing histidine kinase"/>
    <property type="match status" value="1"/>
</dbReference>
<protein>
    <recommendedName>
        <fullName evidence="3">histidine kinase</fullName>
        <ecNumber evidence="3">2.7.13.3</ecNumber>
    </recommendedName>
</protein>
<evidence type="ECO:0000256" key="1">
    <source>
        <dbReference type="ARBA" id="ARBA00000085"/>
    </source>
</evidence>
<evidence type="ECO:0000256" key="5">
    <source>
        <dbReference type="ARBA" id="ARBA00022679"/>
    </source>
</evidence>
<dbReference type="PRINTS" id="PR00344">
    <property type="entry name" value="BCTRLSENSOR"/>
</dbReference>
<dbReference type="Proteomes" id="UP000078516">
    <property type="component" value="Unassembled WGS sequence"/>
</dbReference>
<evidence type="ECO:0000256" key="6">
    <source>
        <dbReference type="ARBA" id="ARBA00022777"/>
    </source>
</evidence>
<dbReference type="InterPro" id="IPR036097">
    <property type="entry name" value="HisK_dim/P_sf"/>
</dbReference>
<comment type="subcellular location">
    <subcellularLocation>
        <location evidence="2">Membrane</location>
    </subcellularLocation>
</comment>
<gene>
    <name evidence="10" type="ORF">A6E74_03110</name>
</gene>
<dbReference type="GO" id="GO:0016036">
    <property type="term" value="P:cellular response to phosphate starvation"/>
    <property type="evidence" value="ECO:0007669"/>
    <property type="project" value="TreeGrafter"/>
</dbReference>
<dbReference type="CDD" id="cd00075">
    <property type="entry name" value="HATPase"/>
    <property type="match status" value="1"/>
</dbReference>
<dbReference type="InterPro" id="IPR005467">
    <property type="entry name" value="His_kinase_dom"/>
</dbReference>
<keyword evidence="8" id="KW-1133">Transmembrane helix</keyword>
<dbReference type="FunFam" id="3.30.565.10:FF:000006">
    <property type="entry name" value="Sensor histidine kinase WalK"/>
    <property type="match status" value="1"/>
</dbReference>
<dbReference type="AlphaFoldDB" id="A0A179ET74"/>
<evidence type="ECO:0000313" key="10">
    <source>
        <dbReference type="EMBL" id="OAQ56414.1"/>
    </source>
</evidence>
<evidence type="ECO:0000256" key="2">
    <source>
        <dbReference type="ARBA" id="ARBA00004370"/>
    </source>
</evidence>
<evidence type="ECO:0000256" key="4">
    <source>
        <dbReference type="ARBA" id="ARBA00022553"/>
    </source>
</evidence>
<dbReference type="Pfam" id="PF00512">
    <property type="entry name" value="HisKA"/>
    <property type="match status" value="1"/>
</dbReference>
<dbReference type="Pfam" id="PF02518">
    <property type="entry name" value="HATPase_c"/>
    <property type="match status" value="1"/>
</dbReference>
<keyword evidence="4" id="KW-0597">Phosphoprotein</keyword>
<keyword evidence="6 10" id="KW-0418">Kinase</keyword>
<keyword evidence="8" id="KW-0472">Membrane</keyword>
<dbReference type="EMBL" id="LWMN01000010">
    <property type="protein sequence ID" value="OAQ56414.1"/>
    <property type="molecule type" value="Genomic_DNA"/>
</dbReference>
<evidence type="ECO:0000256" key="7">
    <source>
        <dbReference type="ARBA" id="ARBA00023012"/>
    </source>
</evidence>
<dbReference type="SMART" id="SM00387">
    <property type="entry name" value="HATPase_c"/>
    <property type="match status" value="1"/>
</dbReference>
<dbReference type="InterPro" id="IPR036890">
    <property type="entry name" value="HATPase_C_sf"/>
</dbReference>
<dbReference type="InterPro" id="IPR003661">
    <property type="entry name" value="HisK_dim/P_dom"/>
</dbReference>
<dbReference type="SMART" id="SM00388">
    <property type="entry name" value="HisKA"/>
    <property type="match status" value="1"/>
</dbReference>
<dbReference type="GO" id="GO:0004721">
    <property type="term" value="F:phosphoprotein phosphatase activity"/>
    <property type="evidence" value="ECO:0007669"/>
    <property type="project" value="TreeGrafter"/>
</dbReference>
<name>A0A179ET74_ENTTH</name>
<keyword evidence="7" id="KW-0902">Two-component regulatory system</keyword>
<dbReference type="GO" id="GO:0000155">
    <property type="term" value="F:phosphorelay sensor kinase activity"/>
    <property type="evidence" value="ECO:0007669"/>
    <property type="project" value="InterPro"/>
</dbReference>
<feature type="domain" description="Histidine kinase" evidence="9">
    <location>
        <begin position="223"/>
        <end position="439"/>
    </location>
</feature>
<keyword evidence="8" id="KW-0812">Transmembrane</keyword>
<feature type="transmembrane region" description="Helical" evidence="8">
    <location>
        <begin position="180"/>
        <end position="202"/>
    </location>
</feature>
<proteinExistence type="predicted"/>
<evidence type="ECO:0000259" key="9">
    <source>
        <dbReference type="PROSITE" id="PS50109"/>
    </source>
</evidence>
<dbReference type="SUPFAM" id="SSF55874">
    <property type="entry name" value="ATPase domain of HSP90 chaperone/DNA topoisomerase II/histidine kinase"/>
    <property type="match status" value="1"/>
</dbReference>
<accession>A0A179ET74</accession>
<dbReference type="EC" id="2.7.13.3" evidence="3"/>
<keyword evidence="11" id="KW-1185">Reference proteome</keyword>
<dbReference type="Gene3D" id="1.10.287.130">
    <property type="match status" value="1"/>
</dbReference>
<comment type="catalytic activity">
    <reaction evidence="1">
        <text>ATP + protein L-histidine = ADP + protein N-phospho-L-histidine.</text>
        <dbReference type="EC" id="2.7.13.3"/>
    </reaction>
</comment>
<sequence>MRKIKDRFPNKQKIRFFLTNVTAFASIFILLGFITLQLLNQSAYRETDLSLTQIDANSRAVQLEISRYEQGNPFLENFPGGQPLSDPNNNRFNTQVILWSASGEILNKAAIGGRLNQIQGLKLNTKNLDVIQSIDLSDSENDHSLAFRSITRKAESNQSEIAYIQVLANTNQIKDSLATFQTVMIICMIVFWLISIGISYYLSNLSMRPILASWKQQKEFVENASHEFRTPLSIIQNSLEHLFTKPNHTVIEESESIAQALAETRRLTGLTTDLLTIARNDSNQRLLSKTAVNIQPFIAQLVKPFQEMAEMDGKHFLIANKTTATVFIDEKKIHQVLVILLDNALKYTSQSDSILIESQITNKEWKIEVKNTGPNISPEEKARIFERFYREDRSRSKETGGYGLGLAIAKQIVEQHKGKISVRDYEPQGVIITVELPLK</sequence>
<dbReference type="PANTHER" id="PTHR45453">
    <property type="entry name" value="PHOSPHATE REGULON SENSOR PROTEIN PHOR"/>
    <property type="match status" value="1"/>
</dbReference>
<dbReference type="CDD" id="cd00082">
    <property type="entry name" value="HisKA"/>
    <property type="match status" value="1"/>
</dbReference>
<organism evidence="10 11">
    <name type="scientific">Enterococcus thailandicus</name>
    <dbReference type="NCBI Taxonomy" id="417368"/>
    <lineage>
        <taxon>Bacteria</taxon>
        <taxon>Bacillati</taxon>
        <taxon>Bacillota</taxon>
        <taxon>Bacilli</taxon>
        <taxon>Lactobacillales</taxon>
        <taxon>Enterococcaceae</taxon>
        <taxon>Enterococcus</taxon>
    </lineage>
</organism>
<dbReference type="InterPro" id="IPR004358">
    <property type="entry name" value="Sig_transdc_His_kin-like_C"/>
</dbReference>
<feature type="transmembrane region" description="Helical" evidence="8">
    <location>
        <begin position="21"/>
        <end position="39"/>
    </location>
</feature>
<evidence type="ECO:0000256" key="8">
    <source>
        <dbReference type="SAM" id="Phobius"/>
    </source>
</evidence>
<dbReference type="Gene3D" id="3.30.565.10">
    <property type="entry name" value="Histidine kinase-like ATPase, C-terminal domain"/>
    <property type="match status" value="1"/>
</dbReference>
<keyword evidence="5" id="KW-0808">Transferase</keyword>
<dbReference type="InterPro" id="IPR050351">
    <property type="entry name" value="BphY/WalK/GraS-like"/>
</dbReference>
<reference evidence="10 11" key="1">
    <citation type="submission" date="2016-04" db="EMBL/GenBank/DDBJ databases">
        <title>Draft genome of an Enterococcus thailandicus strain isolated from bovine feces.</title>
        <authorList>
            <person name="Beukers A.G."/>
            <person name="Zaheer R."/>
            <person name="Goji N."/>
            <person name="Cook S.R."/>
            <person name="Amoako K."/>
            <person name="Chaves A.V."/>
            <person name="Ward M.P."/>
            <person name="Mcallister T.A."/>
        </authorList>
    </citation>
    <scope>NUCLEOTIDE SEQUENCE [LARGE SCALE GENOMIC DNA]</scope>
    <source>
        <strain evidence="10 11">F0711D 46</strain>
    </source>
</reference>
<dbReference type="GO" id="GO:0005886">
    <property type="term" value="C:plasma membrane"/>
    <property type="evidence" value="ECO:0007669"/>
    <property type="project" value="TreeGrafter"/>
</dbReference>
<dbReference type="PANTHER" id="PTHR45453:SF1">
    <property type="entry name" value="PHOSPHATE REGULON SENSOR PROTEIN PHOR"/>
    <property type="match status" value="1"/>
</dbReference>
<evidence type="ECO:0000313" key="11">
    <source>
        <dbReference type="Proteomes" id="UP000078516"/>
    </source>
</evidence>
<dbReference type="PROSITE" id="PS50109">
    <property type="entry name" value="HIS_KIN"/>
    <property type="match status" value="1"/>
</dbReference>
<comment type="caution">
    <text evidence="10">The sequence shown here is derived from an EMBL/GenBank/DDBJ whole genome shotgun (WGS) entry which is preliminary data.</text>
</comment>
<evidence type="ECO:0000256" key="3">
    <source>
        <dbReference type="ARBA" id="ARBA00012438"/>
    </source>
</evidence>
<dbReference type="InterPro" id="IPR003594">
    <property type="entry name" value="HATPase_dom"/>
</dbReference>